<accession>A0A917VUW6</accession>
<feature type="domain" description="Thioesterase TesA-like" evidence="1">
    <location>
        <begin position="2"/>
        <end position="118"/>
    </location>
</feature>
<evidence type="ECO:0000313" key="2">
    <source>
        <dbReference type="EMBL" id="GGL16359.1"/>
    </source>
</evidence>
<dbReference type="Gene3D" id="3.40.50.1820">
    <property type="entry name" value="alpha/beta hydrolase"/>
    <property type="match status" value="1"/>
</dbReference>
<name>A0A917VUW6_9NOCA</name>
<gene>
    <name evidence="2" type="ORF">GCM10011588_33810</name>
</gene>
<dbReference type="InterPro" id="IPR020802">
    <property type="entry name" value="TesA-like"/>
</dbReference>
<dbReference type="SUPFAM" id="SSF53474">
    <property type="entry name" value="alpha/beta-Hydrolases"/>
    <property type="match status" value="1"/>
</dbReference>
<comment type="caution">
    <text evidence="2">The sequence shown here is derived from an EMBL/GenBank/DDBJ whole genome shotgun (WGS) entry which is preliminary data.</text>
</comment>
<dbReference type="SMART" id="SM00824">
    <property type="entry name" value="PKS_TE"/>
    <property type="match status" value="1"/>
</dbReference>
<dbReference type="Proteomes" id="UP000638263">
    <property type="component" value="Unassembled WGS sequence"/>
</dbReference>
<reference evidence="2" key="2">
    <citation type="submission" date="2020-09" db="EMBL/GenBank/DDBJ databases">
        <authorList>
            <person name="Sun Q."/>
            <person name="Zhou Y."/>
        </authorList>
    </citation>
    <scope>NUCLEOTIDE SEQUENCE</scope>
    <source>
        <strain evidence="2">CGMCC 4.3508</strain>
    </source>
</reference>
<organism evidence="2 3">
    <name type="scientific">Nocardia jinanensis</name>
    <dbReference type="NCBI Taxonomy" id="382504"/>
    <lineage>
        <taxon>Bacteria</taxon>
        <taxon>Bacillati</taxon>
        <taxon>Actinomycetota</taxon>
        <taxon>Actinomycetes</taxon>
        <taxon>Mycobacteriales</taxon>
        <taxon>Nocardiaceae</taxon>
        <taxon>Nocardia</taxon>
    </lineage>
</organism>
<keyword evidence="3" id="KW-1185">Reference proteome</keyword>
<dbReference type="AlphaFoldDB" id="A0A917VUW6"/>
<sequence>MGVAMLDTYSPDDEDGNRDVFASAMGLALGLGPELISVDDRTLMVMANYLRIYRERLARPISAPTLLLRATTTMPGLELAEPIPEWQHRGATIEISADHLTLLEAAAPVVAARLREWLRSIADTR</sequence>
<dbReference type="InterPro" id="IPR029058">
    <property type="entry name" value="AB_hydrolase_fold"/>
</dbReference>
<evidence type="ECO:0000313" key="3">
    <source>
        <dbReference type="Proteomes" id="UP000638263"/>
    </source>
</evidence>
<reference evidence="2" key="1">
    <citation type="journal article" date="2014" name="Int. J. Syst. Evol. Microbiol.">
        <title>Complete genome sequence of Corynebacterium casei LMG S-19264T (=DSM 44701T), isolated from a smear-ripened cheese.</title>
        <authorList>
            <consortium name="US DOE Joint Genome Institute (JGI-PGF)"/>
            <person name="Walter F."/>
            <person name="Albersmeier A."/>
            <person name="Kalinowski J."/>
            <person name="Ruckert C."/>
        </authorList>
    </citation>
    <scope>NUCLEOTIDE SEQUENCE</scope>
    <source>
        <strain evidence="2">CGMCC 4.3508</strain>
    </source>
</reference>
<proteinExistence type="predicted"/>
<dbReference type="EMBL" id="BMMH01000006">
    <property type="protein sequence ID" value="GGL16359.1"/>
    <property type="molecule type" value="Genomic_DNA"/>
</dbReference>
<evidence type="ECO:0000259" key="1">
    <source>
        <dbReference type="SMART" id="SM00824"/>
    </source>
</evidence>
<protein>
    <recommendedName>
        <fullName evidence="1">Thioesterase TesA-like domain-containing protein</fullName>
    </recommendedName>
</protein>